<sequence length="260" mass="29242">MAPAPGKRLHLPSITLCAVSSTNLPATIEALRICMQYVDFADVILCTHDVGAAGDAEGAIRVVPIERLTSARAYSQFMLTRLVDHIATEHCLVVQWDGHVIDPAHWQPEFLDYDYVGASWPQFDDGREVGNGGFSLRSKRLMEACRTTEFEAHHPEDVAICRTNRALLEQQGMRFAPVDVADAFAAERAGDPTSSFGYHGVFLMPQVLGVERFWRMYCALDERGSLRPDFWDLLRTVWRGNRRTARFLRMLSDGIADTVR</sequence>
<accession>A0A3A1P6F6</accession>
<dbReference type="EMBL" id="QXFM01000112">
    <property type="protein sequence ID" value="RIV83519.1"/>
    <property type="molecule type" value="Genomic_DNA"/>
</dbReference>
<organism evidence="2 3">
    <name type="scientific">Aurantiacibacter xanthus</name>
    <dbReference type="NCBI Taxonomy" id="1784712"/>
    <lineage>
        <taxon>Bacteria</taxon>
        <taxon>Pseudomonadati</taxon>
        <taxon>Pseudomonadota</taxon>
        <taxon>Alphaproteobacteria</taxon>
        <taxon>Sphingomonadales</taxon>
        <taxon>Erythrobacteraceae</taxon>
        <taxon>Aurantiacibacter</taxon>
    </lineage>
</organism>
<name>A0A3A1P6F6_9SPHN</name>
<evidence type="ECO:0000313" key="2">
    <source>
        <dbReference type="EMBL" id="RIV83519.1"/>
    </source>
</evidence>
<feature type="domain" description="DUF5672" evidence="1">
    <location>
        <begin position="60"/>
        <end position="199"/>
    </location>
</feature>
<proteinExistence type="predicted"/>
<dbReference type="Pfam" id="PF18922">
    <property type="entry name" value="DUF5672"/>
    <property type="match status" value="1"/>
</dbReference>
<evidence type="ECO:0000313" key="3">
    <source>
        <dbReference type="Proteomes" id="UP000265366"/>
    </source>
</evidence>
<evidence type="ECO:0000259" key="1">
    <source>
        <dbReference type="Pfam" id="PF18922"/>
    </source>
</evidence>
<dbReference type="InterPro" id="IPR043729">
    <property type="entry name" value="DUF5672"/>
</dbReference>
<keyword evidence="3" id="KW-1185">Reference proteome</keyword>
<protein>
    <recommendedName>
        <fullName evidence="1">DUF5672 domain-containing protein</fullName>
    </recommendedName>
</protein>
<dbReference type="Proteomes" id="UP000265366">
    <property type="component" value="Unassembled WGS sequence"/>
</dbReference>
<comment type="caution">
    <text evidence="2">The sequence shown here is derived from an EMBL/GenBank/DDBJ whole genome shotgun (WGS) entry which is preliminary data.</text>
</comment>
<gene>
    <name evidence="2" type="ORF">D2V17_13080</name>
</gene>
<dbReference type="OrthoDB" id="7391526at2"/>
<dbReference type="AlphaFoldDB" id="A0A3A1P6F6"/>
<reference evidence="2 3" key="1">
    <citation type="submission" date="2018-08" db="EMBL/GenBank/DDBJ databases">
        <title>Erythrobacter zhengii sp.nov., a bacterium isolated from deep-sea sediment.</title>
        <authorList>
            <person name="Fang C."/>
            <person name="Wu Y.-H."/>
            <person name="Sun C."/>
            <person name="Wang H."/>
            <person name="Cheng H."/>
            <person name="Meng F.-X."/>
            <person name="Wang C.-S."/>
            <person name="Xu X.-W."/>
        </authorList>
    </citation>
    <scope>NUCLEOTIDE SEQUENCE [LARGE SCALE GENOMIC DNA]</scope>
    <source>
        <strain evidence="2 3">CCTCC AB 2015396</strain>
    </source>
</reference>